<feature type="region of interest" description="Disordered" evidence="1">
    <location>
        <begin position="1"/>
        <end position="34"/>
    </location>
</feature>
<comment type="caution">
    <text evidence="2">The sequence shown here is derived from an EMBL/GenBank/DDBJ whole genome shotgun (WGS) entry which is preliminary data.</text>
</comment>
<accession>A0A4Z2FTF1</accession>
<organism evidence="2 3">
    <name type="scientific">Liparis tanakae</name>
    <name type="common">Tanaka's snailfish</name>
    <dbReference type="NCBI Taxonomy" id="230148"/>
    <lineage>
        <taxon>Eukaryota</taxon>
        <taxon>Metazoa</taxon>
        <taxon>Chordata</taxon>
        <taxon>Craniata</taxon>
        <taxon>Vertebrata</taxon>
        <taxon>Euteleostomi</taxon>
        <taxon>Actinopterygii</taxon>
        <taxon>Neopterygii</taxon>
        <taxon>Teleostei</taxon>
        <taxon>Neoteleostei</taxon>
        <taxon>Acanthomorphata</taxon>
        <taxon>Eupercaria</taxon>
        <taxon>Perciformes</taxon>
        <taxon>Cottioidei</taxon>
        <taxon>Cottales</taxon>
        <taxon>Liparidae</taxon>
        <taxon>Liparis</taxon>
    </lineage>
</organism>
<evidence type="ECO:0000313" key="3">
    <source>
        <dbReference type="Proteomes" id="UP000314294"/>
    </source>
</evidence>
<dbReference type="EMBL" id="SRLO01000914">
    <property type="protein sequence ID" value="TNN44291.1"/>
    <property type="molecule type" value="Genomic_DNA"/>
</dbReference>
<sequence>MERRLVPPVLPSLCSRSHDPSESPLQDERQGSGFIQASGGGEVRLLLSSSGYNKDISSSLALSAWSTLTFS</sequence>
<protein>
    <submittedName>
        <fullName evidence="2">Uncharacterized protein</fullName>
    </submittedName>
</protein>
<proteinExistence type="predicted"/>
<evidence type="ECO:0000313" key="2">
    <source>
        <dbReference type="EMBL" id="TNN44291.1"/>
    </source>
</evidence>
<dbReference type="Proteomes" id="UP000314294">
    <property type="component" value="Unassembled WGS sequence"/>
</dbReference>
<evidence type="ECO:0000256" key="1">
    <source>
        <dbReference type="SAM" id="MobiDB-lite"/>
    </source>
</evidence>
<gene>
    <name evidence="2" type="ORF">EYF80_045526</name>
</gene>
<reference evidence="2 3" key="1">
    <citation type="submission" date="2019-03" db="EMBL/GenBank/DDBJ databases">
        <title>First draft genome of Liparis tanakae, snailfish: a comprehensive survey of snailfish specific genes.</title>
        <authorList>
            <person name="Kim W."/>
            <person name="Song I."/>
            <person name="Jeong J.-H."/>
            <person name="Kim D."/>
            <person name="Kim S."/>
            <person name="Ryu S."/>
            <person name="Song J.Y."/>
            <person name="Lee S.K."/>
        </authorList>
    </citation>
    <scope>NUCLEOTIDE SEQUENCE [LARGE SCALE GENOMIC DNA]</scope>
    <source>
        <tissue evidence="2">Muscle</tissue>
    </source>
</reference>
<keyword evidence="3" id="KW-1185">Reference proteome</keyword>
<name>A0A4Z2FTF1_9TELE</name>
<feature type="compositionally biased region" description="Basic and acidic residues" evidence="1">
    <location>
        <begin position="16"/>
        <end position="30"/>
    </location>
</feature>
<dbReference type="AlphaFoldDB" id="A0A4Z2FTF1"/>